<feature type="active site" description="Acyl-ester intermediate" evidence="4">
    <location>
        <position position="228"/>
    </location>
</feature>
<dbReference type="PRINTS" id="PR00878">
    <property type="entry name" value="CHOLNESTRASE"/>
</dbReference>
<protein>
    <recommendedName>
        <fullName evidence="5">Carboxylic ester hydrolase</fullName>
        <ecNumber evidence="5">3.1.1.-</ecNumber>
    </recommendedName>
</protein>
<feature type="signal peptide" evidence="5">
    <location>
        <begin position="1"/>
        <end position="18"/>
    </location>
</feature>
<name>A0A9P8UJL4_9PEZI</name>
<keyword evidence="8" id="KW-1185">Reference proteome</keyword>
<keyword evidence="5" id="KW-0732">Signal</keyword>
<evidence type="ECO:0000259" key="6">
    <source>
        <dbReference type="Pfam" id="PF00135"/>
    </source>
</evidence>
<dbReference type="GeneID" id="70131988"/>
<reference evidence="7" key="1">
    <citation type="journal article" date="2021" name="Nat. Commun.">
        <title>Genetic determinants of endophytism in the Arabidopsis root mycobiome.</title>
        <authorList>
            <person name="Mesny F."/>
            <person name="Miyauchi S."/>
            <person name="Thiergart T."/>
            <person name="Pickel B."/>
            <person name="Atanasova L."/>
            <person name="Karlsson M."/>
            <person name="Huettel B."/>
            <person name="Barry K.W."/>
            <person name="Haridas S."/>
            <person name="Chen C."/>
            <person name="Bauer D."/>
            <person name="Andreopoulos W."/>
            <person name="Pangilinan J."/>
            <person name="LaButti K."/>
            <person name="Riley R."/>
            <person name="Lipzen A."/>
            <person name="Clum A."/>
            <person name="Drula E."/>
            <person name="Henrissat B."/>
            <person name="Kohler A."/>
            <person name="Grigoriev I.V."/>
            <person name="Martin F.M."/>
            <person name="Hacquard S."/>
        </authorList>
    </citation>
    <scope>NUCLEOTIDE SEQUENCE</scope>
    <source>
        <strain evidence="7">MPI-SDFR-AT-0073</strain>
    </source>
</reference>
<keyword evidence="2 5" id="KW-0378">Hydrolase</keyword>
<gene>
    <name evidence="7" type="ORF">BKA67DRAFT_569208</name>
</gene>
<comment type="similarity">
    <text evidence="1 5">Belongs to the type-B carboxylesterase/lipase family.</text>
</comment>
<comment type="caution">
    <text evidence="7">The sequence shown here is derived from an EMBL/GenBank/DDBJ whole genome shotgun (WGS) entry which is preliminary data.</text>
</comment>
<dbReference type="SUPFAM" id="SSF53474">
    <property type="entry name" value="alpha/beta-Hydrolases"/>
    <property type="match status" value="1"/>
</dbReference>
<dbReference type="PROSITE" id="PS00122">
    <property type="entry name" value="CARBOXYLESTERASE_B_1"/>
    <property type="match status" value="1"/>
</dbReference>
<feature type="active site" description="Charge relay system" evidence="4">
    <location>
        <position position="445"/>
    </location>
</feature>
<feature type="active site" description="Charge relay system" evidence="4">
    <location>
        <position position="350"/>
    </location>
</feature>
<dbReference type="PANTHER" id="PTHR43918:SF4">
    <property type="entry name" value="CARBOXYLIC ESTER HYDROLASE"/>
    <property type="match status" value="1"/>
</dbReference>
<dbReference type="InterPro" id="IPR002018">
    <property type="entry name" value="CarbesteraseB"/>
</dbReference>
<evidence type="ECO:0000256" key="3">
    <source>
        <dbReference type="ARBA" id="ARBA00023157"/>
    </source>
</evidence>
<dbReference type="EC" id="3.1.1.-" evidence="5"/>
<dbReference type="EMBL" id="JAGPXC010000005">
    <property type="protein sequence ID" value="KAH6653332.1"/>
    <property type="molecule type" value="Genomic_DNA"/>
</dbReference>
<dbReference type="InterPro" id="IPR019826">
    <property type="entry name" value="Carboxylesterase_B_AS"/>
</dbReference>
<keyword evidence="3" id="KW-1015">Disulfide bond</keyword>
<evidence type="ECO:0000313" key="7">
    <source>
        <dbReference type="EMBL" id="KAH6653332.1"/>
    </source>
</evidence>
<dbReference type="InterPro" id="IPR029058">
    <property type="entry name" value="AB_hydrolase_fold"/>
</dbReference>
<dbReference type="RefSeq" id="XP_045957609.1">
    <property type="nucleotide sequence ID" value="XM_046103096.1"/>
</dbReference>
<dbReference type="Pfam" id="PF00135">
    <property type="entry name" value="COesterase"/>
    <property type="match status" value="1"/>
</dbReference>
<evidence type="ECO:0000313" key="8">
    <source>
        <dbReference type="Proteomes" id="UP000758603"/>
    </source>
</evidence>
<accession>A0A9P8UJL4</accession>
<dbReference type="Proteomes" id="UP000758603">
    <property type="component" value="Unassembled WGS sequence"/>
</dbReference>
<sequence length="530" mass="57193">MVYLNALLVYSSATLAFAAGSSDPVQYPTATIDSGVIIGTTTVLPSATSTVHKFLSVPFASPPERFRPSQPLQPWEFPYNATTKYNVACYQNYIYSDATRENLMRLVIGDAPPPQESEDCLTLDVFAPAPAANGTKKAVLFWIYGGSYRTGSNNNPSYDGSSFAANQDVVLVSANYRLNLHGFPGNPELKAPDQNLGLLDLRLALDWVRQNIAAFGGDPDKITLIGQSAGAAIVDMFVSAPPDPLPFRAAIMESGQATYNGGAASPGWAWNAVAKVVNCTGDVTAVYECMQTAPAAALKRADENHGIWFGPPVQDGVTWSKAPRRNRLNSTQEKPLMARVPILIGSTADEGAIYTTGVTSAVAFLQSYYGLSYASAQALLAYYPIVPGSRITSEADRATAVMSDSSFTCPARFVYDDSTAVGIPAWRYFWDASFVNSELVPGAYHASEIPLVFGTYDRENATVFQAEVSIAMQKAWADFAKDPVVGPGWDRTKVALFGGDAKPGESDDGRPVMEMVDRNWMDTRCSLYKP</sequence>
<dbReference type="InterPro" id="IPR019819">
    <property type="entry name" value="Carboxylesterase_B_CS"/>
</dbReference>
<evidence type="ECO:0000256" key="4">
    <source>
        <dbReference type="PIRSR" id="PIRSR600997-1"/>
    </source>
</evidence>
<feature type="domain" description="Carboxylesterase type B" evidence="6">
    <location>
        <begin position="28"/>
        <end position="482"/>
    </location>
</feature>
<dbReference type="GO" id="GO:0004104">
    <property type="term" value="F:cholinesterase activity"/>
    <property type="evidence" value="ECO:0007669"/>
    <property type="project" value="InterPro"/>
</dbReference>
<dbReference type="OrthoDB" id="408631at2759"/>
<dbReference type="Gene3D" id="3.40.50.1820">
    <property type="entry name" value="alpha/beta hydrolase"/>
    <property type="match status" value="1"/>
</dbReference>
<feature type="chain" id="PRO_5040535567" description="Carboxylic ester hydrolase" evidence="5">
    <location>
        <begin position="19"/>
        <end position="530"/>
    </location>
</feature>
<dbReference type="PROSITE" id="PS00941">
    <property type="entry name" value="CARBOXYLESTERASE_B_2"/>
    <property type="match status" value="1"/>
</dbReference>
<dbReference type="AlphaFoldDB" id="A0A9P8UJL4"/>
<evidence type="ECO:0000256" key="1">
    <source>
        <dbReference type="ARBA" id="ARBA00005964"/>
    </source>
</evidence>
<evidence type="ECO:0000256" key="2">
    <source>
        <dbReference type="ARBA" id="ARBA00022801"/>
    </source>
</evidence>
<dbReference type="PANTHER" id="PTHR43918">
    <property type="entry name" value="ACETYLCHOLINESTERASE"/>
    <property type="match status" value="1"/>
</dbReference>
<dbReference type="InterPro" id="IPR050654">
    <property type="entry name" value="AChE-related_enzymes"/>
</dbReference>
<proteinExistence type="inferred from homology"/>
<evidence type="ECO:0000256" key="5">
    <source>
        <dbReference type="RuleBase" id="RU361235"/>
    </source>
</evidence>
<organism evidence="7 8">
    <name type="scientific">Truncatella angustata</name>
    <dbReference type="NCBI Taxonomy" id="152316"/>
    <lineage>
        <taxon>Eukaryota</taxon>
        <taxon>Fungi</taxon>
        <taxon>Dikarya</taxon>
        <taxon>Ascomycota</taxon>
        <taxon>Pezizomycotina</taxon>
        <taxon>Sordariomycetes</taxon>
        <taxon>Xylariomycetidae</taxon>
        <taxon>Amphisphaeriales</taxon>
        <taxon>Sporocadaceae</taxon>
        <taxon>Truncatella</taxon>
    </lineage>
</organism>
<dbReference type="InterPro" id="IPR000997">
    <property type="entry name" value="Cholinesterase"/>
</dbReference>